<evidence type="ECO:0000256" key="6">
    <source>
        <dbReference type="SAM" id="MobiDB-lite"/>
    </source>
</evidence>
<accession>A0ABP8YKG2</accession>
<dbReference type="PANTHER" id="PTHR34378">
    <property type="entry name" value="GLUTAMATE--CYSTEINE LIGASE, CHLOROPLASTIC"/>
    <property type="match status" value="1"/>
</dbReference>
<dbReference type="InterPro" id="IPR014746">
    <property type="entry name" value="Gln_synth/guanido_kin_cat_dom"/>
</dbReference>
<dbReference type="EMBL" id="BAABLO010000012">
    <property type="protein sequence ID" value="GAA4731394.1"/>
    <property type="molecule type" value="Genomic_DNA"/>
</dbReference>
<sequence length="444" mass="46556">MTTTSTDHRAGHPRHHPSGDPSAAGSGPGSADGVASADGEVIGLDEARQLVRSLALSDQPVGTVGLEVEGHTVVRDDVAAAPPFDVLAAVAARHAVLPRGGRTTLEPGGQLEVSSAPHPDVASALDAMEQDTAVVRAALAEEGLGWVLLGADPLRPPRRVNPGERYAAMESWFSAAPETRVPGATMMCSTAALQLNLQAGPSDEWAARVHRAQGLAPLLTALSGSSSFLAGRDTGWHSARQRAWAGLGALRAGPLPERPDPAGAWAERALEAEVVLVPTPGGGLVAADERRSLREWLTAPGSWPPATVADVRRQLTTLFPPVRLRGWLELRCLDVLPPRWWPAVAAAATAWMDEEPLHPVVDAVVARTADRTHAAARDGLADPVLREAATTCLRAVADLVPEPVRETVAELADLAADGRSPGTLVTDELRRRGPAAVLEEMSHA</sequence>
<evidence type="ECO:0000256" key="3">
    <source>
        <dbReference type="ARBA" id="ARBA00022741"/>
    </source>
</evidence>
<dbReference type="Proteomes" id="UP001500556">
    <property type="component" value="Unassembled WGS sequence"/>
</dbReference>
<dbReference type="EC" id="6.3.2.2" evidence="1"/>
<feature type="region of interest" description="Disordered" evidence="6">
    <location>
        <begin position="1"/>
        <end position="36"/>
    </location>
</feature>
<evidence type="ECO:0000256" key="5">
    <source>
        <dbReference type="ARBA" id="ARBA00048819"/>
    </source>
</evidence>
<dbReference type="InterPro" id="IPR035434">
    <property type="entry name" value="GCL_bact_plant"/>
</dbReference>
<dbReference type="InterPro" id="IPR006336">
    <property type="entry name" value="GCS2"/>
</dbReference>
<dbReference type="PANTHER" id="PTHR34378:SF1">
    <property type="entry name" value="GLUTAMATE--CYSTEINE LIGASE, CHLOROPLASTIC"/>
    <property type="match status" value="1"/>
</dbReference>
<dbReference type="RefSeq" id="WP_345504968.1">
    <property type="nucleotide sequence ID" value="NZ_BAABLO010000012.1"/>
</dbReference>
<comment type="caution">
    <text evidence="7">The sequence shown here is derived from an EMBL/GenBank/DDBJ whole genome shotgun (WGS) entry which is preliminary data.</text>
</comment>
<evidence type="ECO:0000256" key="2">
    <source>
        <dbReference type="ARBA" id="ARBA00022598"/>
    </source>
</evidence>
<evidence type="ECO:0000313" key="7">
    <source>
        <dbReference type="EMBL" id="GAA4731394.1"/>
    </source>
</evidence>
<gene>
    <name evidence="7" type="primary">egtA</name>
    <name evidence="7" type="ORF">GCM10025782_33210</name>
</gene>
<feature type="compositionally biased region" description="Low complexity" evidence="6">
    <location>
        <begin position="19"/>
        <end position="36"/>
    </location>
</feature>
<dbReference type="Gene3D" id="3.30.590.20">
    <property type="match status" value="1"/>
</dbReference>
<name>A0ABP8YKG2_9MICO</name>
<dbReference type="GO" id="GO:0016874">
    <property type="term" value="F:ligase activity"/>
    <property type="evidence" value="ECO:0007669"/>
    <property type="project" value="UniProtKB-KW"/>
</dbReference>
<organism evidence="7 8">
    <name type="scientific">Pedococcus ginsenosidimutans</name>
    <dbReference type="NCBI Taxonomy" id="490570"/>
    <lineage>
        <taxon>Bacteria</taxon>
        <taxon>Bacillati</taxon>
        <taxon>Actinomycetota</taxon>
        <taxon>Actinomycetes</taxon>
        <taxon>Micrococcales</taxon>
        <taxon>Intrasporangiaceae</taxon>
        <taxon>Pedococcus</taxon>
    </lineage>
</organism>
<reference evidence="8" key="1">
    <citation type="journal article" date="2019" name="Int. J. Syst. Evol. Microbiol.">
        <title>The Global Catalogue of Microorganisms (GCM) 10K type strain sequencing project: providing services to taxonomists for standard genome sequencing and annotation.</title>
        <authorList>
            <consortium name="The Broad Institute Genomics Platform"/>
            <consortium name="The Broad Institute Genome Sequencing Center for Infectious Disease"/>
            <person name="Wu L."/>
            <person name="Ma J."/>
        </authorList>
    </citation>
    <scope>NUCLEOTIDE SEQUENCE [LARGE SCALE GENOMIC DNA]</scope>
    <source>
        <strain evidence="8">JCM 18961</strain>
    </source>
</reference>
<comment type="catalytic activity">
    <reaction evidence="5">
        <text>L-cysteine + L-glutamate + ATP = gamma-L-glutamyl-L-cysteine + ADP + phosphate + H(+)</text>
        <dbReference type="Rhea" id="RHEA:13285"/>
        <dbReference type="ChEBI" id="CHEBI:15378"/>
        <dbReference type="ChEBI" id="CHEBI:29985"/>
        <dbReference type="ChEBI" id="CHEBI:30616"/>
        <dbReference type="ChEBI" id="CHEBI:35235"/>
        <dbReference type="ChEBI" id="CHEBI:43474"/>
        <dbReference type="ChEBI" id="CHEBI:58173"/>
        <dbReference type="ChEBI" id="CHEBI:456216"/>
        <dbReference type="EC" id="6.3.2.2"/>
    </reaction>
</comment>
<protein>
    <recommendedName>
        <fullName evidence="1">glutamate--cysteine ligase</fullName>
        <ecNumber evidence="1">6.3.2.2</ecNumber>
    </recommendedName>
</protein>
<proteinExistence type="predicted"/>
<dbReference type="SUPFAM" id="SSF55931">
    <property type="entry name" value="Glutamine synthetase/guanido kinase"/>
    <property type="match status" value="1"/>
</dbReference>
<keyword evidence="4" id="KW-0067">ATP-binding</keyword>
<evidence type="ECO:0000313" key="8">
    <source>
        <dbReference type="Proteomes" id="UP001500556"/>
    </source>
</evidence>
<keyword evidence="3" id="KW-0547">Nucleotide-binding</keyword>
<evidence type="ECO:0000256" key="1">
    <source>
        <dbReference type="ARBA" id="ARBA00012220"/>
    </source>
</evidence>
<keyword evidence="8" id="KW-1185">Reference proteome</keyword>
<feature type="compositionally biased region" description="Basic and acidic residues" evidence="6">
    <location>
        <begin position="1"/>
        <end position="10"/>
    </location>
</feature>
<evidence type="ECO:0000256" key="4">
    <source>
        <dbReference type="ARBA" id="ARBA00022840"/>
    </source>
</evidence>
<keyword evidence="2 7" id="KW-0436">Ligase</keyword>
<dbReference type="Pfam" id="PF04107">
    <property type="entry name" value="GCS2"/>
    <property type="match status" value="1"/>
</dbReference>